<dbReference type="RefSeq" id="WP_151147302.1">
    <property type="nucleotide sequence ID" value="NZ_WAGX01000007.1"/>
</dbReference>
<accession>A0A7V7QI15</accession>
<feature type="transmembrane region" description="Helical" evidence="6">
    <location>
        <begin position="145"/>
        <end position="167"/>
    </location>
</feature>
<keyword evidence="4 6" id="KW-1133">Transmembrane helix</keyword>
<reference evidence="7 8" key="1">
    <citation type="submission" date="2019-09" db="EMBL/GenBank/DDBJ databases">
        <authorList>
            <person name="Valk L.C."/>
        </authorList>
    </citation>
    <scope>NUCLEOTIDE SEQUENCE [LARGE SCALE GENOMIC DNA]</scope>
    <source>
        <strain evidence="7">GalUA</strain>
    </source>
</reference>
<evidence type="ECO:0000256" key="6">
    <source>
        <dbReference type="SAM" id="Phobius"/>
    </source>
</evidence>
<reference evidence="7 8" key="2">
    <citation type="submission" date="2020-02" db="EMBL/GenBank/DDBJ databases">
        <title>Candidatus Galacturonibacter soehngenii shows hetero-acetogenic catabolism of galacturonic acid but lacks a canonical carbon monoxide dehydrogenase/acetyl-CoA synthase complex.</title>
        <authorList>
            <person name="Diender M."/>
            <person name="Stouten G.R."/>
            <person name="Petersen J.F."/>
            <person name="Nielsen P.H."/>
            <person name="Dueholm M.S."/>
            <person name="Pronk J.T."/>
            <person name="Van Loosdrecht M.C.M."/>
        </authorList>
    </citation>
    <scope>NUCLEOTIDE SEQUENCE [LARGE SCALE GENOMIC DNA]</scope>
    <source>
        <strain evidence="7">GalUA</strain>
    </source>
</reference>
<comment type="subcellular location">
    <subcellularLocation>
        <location evidence="1">Cell membrane</location>
        <topology evidence="1">Multi-pass membrane protein</topology>
    </subcellularLocation>
</comment>
<dbReference type="AlphaFoldDB" id="A0A7V7QI15"/>
<evidence type="ECO:0000256" key="4">
    <source>
        <dbReference type="ARBA" id="ARBA00022989"/>
    </source>
</evidence>
<keyword evidence="3 6" id="KW-0812">Transmembrane</keyword>
<gene>
    <name evidence="7" type="ORF">F7O84_15460</name>
</gene>
<sequence>MILKGLRFGMLLQLAIGPVCLLVFRTSSLVGVLSSATLILAIALVDTCYIGLSWFGISSILSKPQVKFFVLMIGCFVLILFGLQTILDVFHFSILPSFSQNIVLSNKNLFIQGILLTASNPLTIVFWSGIFSTKMLENNWSKNQLFFFAIGCVMSTILFLSFVSFLGSVVGKFFPEMIISLLNVVIGLFLIFYAVHKLIKQY</sequence>
<dbReference type="InterPro" id="IPR001123">
    <property type="entry name" value="LeuE-type"/>
</dbReference>
<proteinExistence type="predicted"/>
<evidence type="ECO:0000256" key="2">
    <source>
        <dbReference type="ARBA" id="ARBA00022475"/>
    </source>
</evidence>
<feature type="transmembrane region" description="Helical" evidence="6">
    <location>
        <begin position="38"/>
        <end position="57"/>
    </location>
</feature>
<dbReference type="GO" id="GO:0005886">
    <property type="term" value="C:plasma membrane"/>
    <property type="evidence" value="ECO:0007669"/>
    <property type="project" value="UniProtKB-SubCell"/>
</dbReference>
<keyword evidence="8" id="KW-1185">Reference proteome</keyword>
<keyword evidence="5 6" id="KW-0472">Membrane</keyword>
<dbReference type="GO" id="GO:0015171">
    <property type="term" value="F:amino acid transmembrane transporter activity"/>
    <property type="evidence" value="ECO:0007669"/>
    <property type="project" value="TreeGrafter"/>
</dbReference>
<evidence type="ECO:0000313" key="7">
    <source>
        <dbReference type="EMBL" id="KAB1435775.1"/>
    </source>
</evidence>
<feature type="transmembrane region" description="Helical" evidence="6">
    <location>
        <begin position="69"/>
        <end position="90"/>
    </location>
</feature>
<protein>
    <submittedName>
        <fullName evidence="7">Lysine transporter LysE</fullName>
    </submittedName>
</protein>
<name>A0A7V7QI15_9FIRM</name>
<dbReference type="PANTHER" id="PTHR30086:SF6">
    <property type="entry name" value="AMINO ACID EFFLUX PROTEIN YCGF-RELATED"/>
    <property type="match status" value="1"/>
</dbReference>
<evidence type="ECO:0000313" key="8">
    <source>
        <dbReference type="Proteomes" id="UP000461768"/>
    </source>
</evidence>
<feature type="transmembrane region" description="Helical" evidence="6">
    <location>
        <begin position="110"/>
        <end position="133"/>
    </location>
</feature>
<keyword evidence="2" id="KW-1003">Cell membrane</keyword>
<comment type="caution">
    <text evidence="7">The sequence shown here is derived from an EMBL/GenBank/DDBJ whole genome shotgun (WGS) entry which is preliminary data.</text>
</comment>
<dbReference type="Proteomes" id="UP000461768">
    <property type="component" value="Unassembled WGS sequence"/>
</dbReference>
<evidence type="ECO:0000256" key="3">
    <source>
        <dbReference type="ARBA" id="ARBA00022692"/>
    </source>
</evidence>
<evidence type="ECO:0000256" key="5">
    <source>
        <dbReference type="ARBA" id="ARBA00023136"/>
    </source>
</evidence>
<organism evidence="7 8">
    <name type="scientific">Candidatus Galacturonatibacter soehngenii</name>
    <dbReference type="NCBI Taxonomy" id="2307010"/>
    <lineage>
        <taxon>Bacteria</taxon>
        <taxon>Bacillati</taxon>
        <taxon>Bacillota</taxon>
        <taxon>Clostridia</taxon>
        <taxon>Lachnospirales</taxon>
        <taxon>Lachnospiraceae</taxon>
        <taxon>Candidatus Galacturonatibacter</taxon>
    </lineage>
</organism>
<feature type="transmembrane region" description="Helical" evidence="6">
    <location>
        <begin position="173"/>
        <end position="195"/>
    </location>
</feature>
<dbReference type="OrthoDB" id="7874789at2"/>
<evidence type="ECO:0000256" key="1">
    <source>
        <dbReference type="ARBA" id="ARBA00004651"/>
    </source>
</evidence>
<dbReference type="EMBL" id="WAGX01000007">
    <property type="protein sequence ID" value="KAB1435775.1"/>
    <property type="molecule type" value="Genomic_DNA"/>
</dbReference>
<dbReference type="Pfam" id="PF01810">
    <property type="entry name" value="LysE"/>
    <property type="match status" value="1"/>
</dbReference>
<dbReference type="PANTHER" id="PTHR30086">
    <property type="entry name" value="ARGININE EXPORTER PROTEIN ARGO"/>
    <property type="match status" value="1"/>
</dbReference>